<accession>A0A9X0DP65</accession>
<dbReference type="Gene3D" id="3.30.565.10">
    <property type="entry name" value="Histidine kinase-like ATPase, C-terminal domain"/>
    <property type="match status" value="1"/>
</dbReference>
<proteinExistence type="predicted"/>
<dbReference type="Gene3D" id="3.30.710.10">
    <property type="entry name" value="Potassium Channel Kv1.1, Chain A"/>
    <property type="match status" value="1"/>
</dbReference>
<dbReference type="SUPFAM" id="SSF55874">
    <property type="entry name" value="ATPase domain of HSP90 chaperone/DNA topoisomerase II/histidine kinase"/>
    <property type="match status" value="2"/>
</dbReference>
<dbReference type="InterPro" id="IPR058210">
    <property type="entry name" value="SACS/Nov_dom"/>
</dbReference>
<dbReference type="PANTHER" id="PTHR46919:SF2">
    <property type="entry name" value="SACSIN"/>
    <property type="match status" value="1"/>
</dbReference>
<evidence type="ECO:0000259" key="1">
    <source>
        <dbReference type="PROSITE" id="PS50097"/>
    </source>
</evidence>
<dbReference type="SMART" id="SM00225">
    <property type="entry name" value="BTB"/>
    <property type="match status" value="1"/>
</dbReference>
<dbReference type="CDD" id="cd18186">
    <property type="entry name" value="BTB_POZ_ZBTB_KLHL-like"/>
    <property type="match status" value="1"/>
</dbReference>
<organism evidence="2 3">
    <name type="scientific">Sclerotinia nivalis</name>
    <dbReference type="NCBI Taxonomy" id="352851"/>
    <lineage>
        <taxon>Eukaryota</taxon>
        <taxon>Fungi</taxon>
        <taxon>Dikarya</taxon>
        <taxon>Ascomycota</taxon>
        <taxon>Pezizomycotina</taxon>
        <taxon>Leotiomycetes</taxon>
        <taxon>Helotiales</taxon>
        <taxon>Sclerotiniaceae</taxon>
        <taxon>Sclerotinia</taxon>
    </lineage>
</organism>
<dbReference type="PROSITE" id="PS50097">
    <property type="entry name" value="BTB"/>
    <property type="match status" value="1"/>
</dbReference>
<evidence type="ECO:0000313" key="3">
    <source>
        <dbReference type="Proteomes" id="UP001152300"/>
    </source>
</evidence>
<reference evidence="2" key="1">
    <citation type="submission" date="2022-11" db="EMBL/GenBank/DDBJ databases">
        <title>Genome Resource of Sclerotinia nivalis Strain SnTB1, a Plant Pathogen Isolated from American Ginseng.</title>
        <authorList>
            <person name="Fan S."/>
        </authorList>
    </citation>
    <scope>NUCLEOTIDE SEQUENCE</scope>
    <source>
        <strain evidence="2">SnTB1</strain>
    </source>
</reference>
<dbReference type="InterPro" id="IPR011333">
    <property type="entry name" value="SKP1/BTB/POZ_sf"/>
</dbReference>
<comment type="caution">
    <text evidence="2">The sequence shown here is derived from an EMBL/GenBank/DDBJ whole genome shotgun (WGS) entry which is preliminary data.</text>
</comment>
<dbReference type="Pfam" id="PF00651">
    <property type="entry name" value="BTB"/>
    <property type="match status" value="1"/>
</dbReference>
<dbReference type="InterPro" id="IPR036890">
    <property type="entry name" value="HATPase_C_sf"/>
</dbReference>
<gene>
    <name evidence="2" type="ORF">OCU04_003333</name>
</gene>
<protein>
    <recommendedName>
        <fullName evidence="1">BTB domain-containing protein</fullName>
    </recommendedName>
</protein>
<dbReference type="NCBIfam" id="NF047352">
    <property type="entry name" value="P_loop_sacsin"/>
    <property type="match status" value="1"/>
</dbReference>
<name>A0A9X0DP65_9HELO</name>
<dbReference type="Proteomes" id="UP001152300">
    <property type="component" value="Unassembled WGS sequence"/>
</dbReference>
<keyword evidence="3" id="KW-1185">Reference proteome</keyword>
<dbReference type="PANTHER" id="PTHR46919">
    <property type="entry name" value="ZINC FINGER, C3HC4 TYPE (RING FINGER) FAMILY PROTEIN"/>
    <property type="match status" value="1"/>
</dbReference>
<dbReference type="Pfam" id="PF25794">
    <property type="entry name" value="SACS"/>
    <property type="match status" value="2"/>
</dbReference>
<evidence type="ECO:0000313" key="2">
    <source>
        <dbReference type="EMBL" id="KAJ8067728.1"/>
    </source>
</evidence>
<dbReference type="OrthoDB" id="1262810at2759"/>
<feature type="domain" description="BTB" evidence="1">
    <location>
        <begin position="2548"/>
        <end position="2613"/>
    </location>
</feature>
<dbReference type="InterPro" id="IPR000210">
    <property type="entry name" value="BTB/POZ_dom"/>
</dbReference>
<dbReference type="SUPFAM" id="SSF54695">
    <property type="entry name" value="POZ domain"/>
    <property type="match status" value="1"/>
</dbReference>
<sequence length="2712" mass="307884">MDIPPEFDLPQVQTILNALKNICRDYPAGGSVLRELLQNADDAQASEVKFFLDENAYETENLHPKLAQYQGPALLAYNNAKFKKEHFQSLSQVGNSLKMDDGSTTGKFGRGFNSVYNWTDSPSIVSGHRVQILDPHHSWSSGGNGYNFIEHSENPSLRAHMTVYQSLMKSVKQPFPGTIVRLPLRTAEQAKESGISDRKITVQEMAHVLEKFTEDFGKEGLLFMKHVLKLSVISTITGHIEIEVVNSKAVQLKKSRVNNAIISTLKNPSQDFNCSFEMELRYKSRTTTTEMRFLLHHSIQGNSMSEEIRKWSIAQKSLPWVAVAVPLYVQNVPAINGSLFLVMPLHISINQPALIHGLFSISPDRARLYKSQDHSSQDQLPAQWNQYLFNSSIPHAWTKLLSHLALSPPPDPAFKYWPHKPDDPDNLSKDVLTQVLTLIGNQRLPVWHTVNGYVGADSGLLATGNEPQSLKLTLANARIPVVYLPDKLREEAKELFLNLTLEPRTLCTYLRGKNDLVASWPQATRQEILEYILPILGSSDFVKGLALFPFEDGTCRAIDEHLAFVHRDEFEAELFRHDPKHNLDVKQFSLPTLSTLRNRLKTSKFHPHIRHRSASDLTKYAMTYFFKKLRVDADVTALDPDQISFVTKTWTWVRENSAVLNDSIASLWLLPLANGKYRKVKPHNCWAIIPPPGQLGDTIQKLGKDATAQSTPVILSDRAGLDTVLVESLKTTQAGSTLQVGNGEMFHVLLQWLAKSHVAIENASDEDKTVIIEHIARAIQGKLDPKDTDDNLQKLRRLPIFQELTCGNDGECRYPWVRIETFKSQIGVTDKIFPLPKFKDYQFLDAQTIPIQKILSYQNLCVCKSKIGVLEDHIIPAWRSPQKCTWSPSLKEQTAELMLQCYHDLSAQAQAGMISLPIVPTQCIDGNLTGRFSTASALVDPENKWLKSVFFSGEEVLPADKPYARYGHIFRKFGLRTEADESFIYERVCKFVNSSHLVDREEVHSRAKSLLKTPFSWSPSEATATKHKQFLNRKWLPATFPDGTIDMVSPNQCRGIEDRLRAGYRLPIVSFIITYRWQKFLGWNTILPDDILLAQLNHGIINDDIAVVNAVLTYFKENFRIDAVSESLKRLRSVLTENGTFVTASKAFYSGCALLGPFLGNIDTGFAKIHEDILKAMNVGLRPGVKDILDVQAQIERSGHPYKDSDIEILLETIKMASRFSRKSLGGLKVLDQDGVLCPVEDIAYNDAVLLSDRIVDKVRFTNSRISQQTAQNLSIEKISERVKKGELQLADDDDDDEDFQQCESITTSISTTLDRYPIESTFKEYLANADDAKASAVNWMLDPRQHPTDNLLTEEMKDLQGPALLVHNDAVFRDIDFNGFKNVGLGSKREDKSAIGMFGRGSQTMFHFTDNPTLLSGDYLLILDPLQTCLPLNNNWQARKPGVKILLSKLKQLHLNQLVPFQDLWGYDTESDHYDGTIFRFPLRKHKSPLRAKQEPLGISLVRLLLNQYFTQARISLLFLKGVKVVNFKGPGAKELFWSVRMKKRNSTSDYTICFAKQMVGTEILVTKDEWWVYSMIEETPSVEFQSRIRKNLEYGIAALVVSESKQDTKALDLPTPMLFSTLPLPEESTLPVHIHATFSLSGDRNTLITGGESYEAGLAWNSWLLEEKLPDAYLRFLEGLTEKIGLDAFRFWPPKESRRLELLCKSFWERLPNSSARLFPRRVENPDAANMTMSQTVFDFLQPKFSRQISPFLQILEPNLSPHFPALMLTNIRSIAVAKSMDCPGLRKLLKSKRASELLQKAMVDDTPLIHNVLNEVIPVGDVSSDDLKELDGCRLLPLADGTLGQLKPIQSPMPQNTRCYYLVTKSELKLFDFAKSVLILKPEIDAHDRIGEIVKTKMFNVMNLTIAHIPEVLSMKSQGSRVVNDETDEWLKSFWGYWDKFSSSETDNLSKNHKSFCSLPLFKAICNGAWEYYTMSELKTLPAIIEPSETSHQQLCNCIPGLYRFSPEFMPRPTADAEKSFADKKALGRFINALQILESKGSSIKKGLFTQLVTQQDLIKILRELVINYVVAGHKNLRDYLPSLPIWPAYMPSSPREKFISASGAKYTKQPELLAPWSKKLPDFIDFKAVDCDGAEACLKAMKATSITAVELIRIYDQKDFPSTLQTIGADIYVQFLKALTKILTMEEQNFPLFKTLTPFPLAADTTGKMHRTLELFDHDDEIFKAAFQHDKSKFLDDCGREFTWLWNKIGLRRREVNGCLKIDDYQECLLSLINLIESNEYGTLVHPVSSIYRTMKTILSPLVTPSSATHQFRDTDWNRIADMSVFLVRKDNSREPSYRRENMNRISECDPTISLSALVLDKHAAICWSNTPFVVLEPTSEILSKVPRRGEPSIGEVWNHLLHMVEISNNIISRADIPDFLSDLWEIYDHLQKHLARSKKYFQNYGPTLNRANLWLNPQGVDANTITLEDLRSSWKPINHLLLISSTDAPPFECIRPCLNPYEKLLKELGCESIHHPTIERSAPQLAQPLISTLRAFRKNNEMIDIVLISENTRFSAHKVVLACASDYMKAALSGRWTHNGEITIEEMQPEVLKILIDTAYEEPIDWEEMKVDQKQSLPAHNANDKKLYLLLDLHKGADYWLMPSLANEVEGRILDQSRFFIRLDNVVEYQEKARDSNARRLEEWCKVFCKRNATALKALEDAVAFEM</sequence>
<dbReference type="EMBL" id="JAPEIS010000003">
    <property type="protein sequence ID" value="KAJ8067728.1"/>
    <property type="molecule type" value="Genomic_DNA"/>
</dbReference>